<keyword evidence="3" id="KW-1185">Reference proteome</keyword>
<name>A0A318LTR7_9PSEU</name>
<dbReference type="Proteomes" id="UP000247892">
    <property type="component" value="Unassembled WGS sequence"/>
</dbReference>
<feature type="chain" id="PRO_5039411785" description="ScyD/ScyE family protein" evidence="1">
    <location>
        <begin position="19"/>
        <end position="377"/>
    </location>
</feature>
<comment type="caution">
    <text evidence="2">The sequence shown here is derived from an EMBL/GenBank/DDBJ whole genome shotgun (WGS) entry which is preliminary data.</text>
</comment>
<dbReference type="InterPro" id="IPR011042">
    <property type="entry name" value="6-blade_b-propeller_TolB-like"/>
</dbReference>
<evidence type="ECO:0000256" key="1">
    <source>
        <dbReference type="SAM" id="SignalP"/>
    </source>
</evidence>
<evidence type="ECO:0008006" key="4">
    <source>
        <dbReference type="Google" id="ProtNLM"/>
    </source>
</evidence>
<dbReference type="Gene3D" id="2.120.10.30">
    <property type="entry name" value="TolB, C-terminal domain"/>
    <property type="match status" value="2"/>
</dbReference>
<dbReference type="EMBL" id="MASU01000002">
    <property type="protein sequence ID" value="PXY38134.1"/>
    <property type="molecule type" value="Genomic_DNA"/>
</dbReference>
<keyword evidence="1" id="KW-0732">Signal</keyword>
<reference evidence="2 3" key="1">
    <citation type="submission" date="2016-07" db="EMBL/GenBank/DDBJ databases">
        <title>Draft genome sequence of Prauserella sp. YIM 121212, isolated from alkaline soil.</title>
        <authorList>
            <person name="Ruckert C."/>
            <person name="Albersmeier A."/>
            <person name="Jiang C.-L."/>
            <person name="Jiang Y."/>
            <person name="Kalinowski J."/>
            <person name="Schneider O."/>
            <person name="Winkler A."/>
            <person name="Zotchev S.B."/>
        </authorList>
    </citation>
    <scope>NUCLEOTIDE SEQUENCE [LARGE SCALE GENOMIC DNA]</scope>
    <source>
        <strain evidence="2 3">YIM 121212</strain>
    </source>
</reference>
<organism evidence="2 3">
    <name type="scientific">Prauserella flavalba</name>
    <dbReference type="NCBI Taxonomy" id="1477506"/>
    <lineage>
        <taxon>Bacteria</taxon>
        <taxon>Bacillati</taxon>
        <taxon>Actinomycetota</taxon>
        <taxon>Actinomycetes</taxon>
        <taxon>Pseudonocardiales</taxon>
        <taxon>Pseudonocardiaceae</taxon>
        <taxon>Prauserella</taxon>
    </lineage>
</organism>
<gene>
    <name evidence="2" type="ORF">BA062_03430</name>
</gene>
<accession>A0A318LTR7</accession>
<dbReference type="AlphaFoldDB" id="A0A318LTR7"/>
<proteinExistence type="predicted"/>
<evidence type="ECO:0000313" key="2">
    <source>
        <dbReference type="EMBL" id="PXY38134.1"/>
    </source>
</evidence>
<dbReference type="SUPFAM" id="SSF63829">
    <property type="entry name" value="Calcium-dependent phosphotriesterase"/>
    <property type="match status" value="1"/>
</dbReference>
<dbReference type="OrthoDB" id="928769at2"/>
<feature type="signal peptide" evidence="1">
    <location>
        <begin position="1"/>
        <end position="18"/>
    </location>
</feature>
<dbReference type="InterPro" id="IPR048031">
    <property type="entry name" value="ScyD/ScyE-like"/>
</dbReference>
<sequence length="377" mass="38535">MRRSRLLMAGVAMSTALAVTAVVPGIGLAHSQGGATATTIASGLDNPRGLTFGPDGNLYVAEAGRGGAGPCMTGPEGEVCYGTSGAITKIYKGKQLPVISGLPSLGGAEDGGSAIGPSDVSFNRFGQLYFTVGLGADPAVRANLPQLGQQAMGWLLRAKGWNKWRQIADIAGFEATANPDGGLPDSNPNSVLATKHGQYVVDAGGNSLVFVAPNGKVSTVATFPDRMVPAPPELGLPPGAQIPMQSVPTSVVQGPDGALYVGELTGFPFQVGAARVHRIVPGKAPQVVATGFTNIIDLGFDRDGKLYVLEIAHNGLLSGDPTGALLRVSHGKSKIVYSQGLTMPGGLALRHGSAYVSNCSVCAGAGTIEKISLPYHR</sequence>
<dbReference type="NCBIfam" id="NF033206">
    <property type="entry name" value="ScyE_fam"/>
    <property type="match status" value="1"/>
</dbReference>
<evidence type="ECO:0000313" key="3">
    <source>
        <dbReference type="Proteomes" id="UP000247892"/>
    </source>
</evidence>
<protein>
    <recommendedName>
        <fullName evidence="4">ScyD/ScyE family protein</fullName>
    </recommendedName>
</protein>